<keyword evidence="6" id="KW-1185">Reference proteome</keyword>
<dbReference type="PANTHER" id="PTHR31306:SF4">
    <property type="entry name" value="ALPHA-1,2-GALACTOSYLTRANSFERASE"/>
    <property type="match status" value="1"/>
</dbReference>
<evidence type="ECO:0000256" key="4">
    <source>
        <dbReference type="SAM" id="Phobius"/>
    </source>
</evidence>
<dbReference type="Proteomes" id="UP001530400">
    <property type="component" value="Unassembled WGS sequence"/>
</dbReference>
<evidence type="ECO:0000256" key="1">
    <source>
        <dbReference type="ARBA" id="ARBA00005664"/>
    </source>
</evidence>
<evidence type="ECO:0000256" key="2">
    <source>
        <dbReference type="ARBA" id="ARBA00022676"/>
    </source>
</evidence>
<accession>A0ABD3N5V4</accession>
<keyword evidence="4" id="KW-0812">Transmembrane</keyword>
<dbReference type="EMBL" id="JALLPJ020001286">
    <property type="protein sequence ID" value="KAL3771483.1"/>
    <property type="molecule type" value="Genomic_DNA"/>
</dbReference>
<keyword evidence="3" id="KW-0808">Transferase</keyword>
<proteinExistence type="inferred from homology"/>
<keyword evidence="4" id="KW-1133">Transmembrane helix</keyword>
<dbReference type="Gene3D" id="3.90.550.10">
    <property type="entry name" value="Spore Coat Polysaccharide Biosynthesis Protein SpsA, Chain A"/>
    <property type="match status" value="1"/>
</dbReference>
<keyword evidence="2" id="KW-0328">Glycosyltransferase</keyword>
<feature type="transmembrane region" description="Helical" evidence="4">
    <location>
        <begin position="25"/>
        <end position="45"/>
    </location>
</feature>
<evidence type="ECO:0000313" key="6">
    <source>
        <dbReference type="Proteomes" id="UP001530400"/>
    </source>
</evidence>
<dbReference type="GO" id="GO:0016757">
    <property type="term" value="F:glycosyltransferase activity"/>
    <property type="evidence" value="ECO:0007669"/>
    <property type="project" value="UniProtKB-KW"/>
</dbReference>
<evidence type="ECO:0008006" key="7">
    <source>
        <dbReference type="Google" id="ProtNLM"/>
    </source>
</evidence>
<dbReference type="InterPro" id="IPR008630">
    <property type="entry name" value="Glyco_trans_34"/>
</dbReference>
<comment type="caution">
    <text evidence="5">The sequence shown here is derived from an EMBL/GenBank/DDBJ whole genome shotgun (WGS) entry which is preliminary data.</text>
</comment>
<dbReference type="AlphaFoldDB" id="A0ABD3N5V4"/>
<gene>
    <name evidence="5" type="ORF">ACHAWO_000604</name>
</gene>
<dbReference type="PANTHER" id="PTHR31306">
    <property type="entry name" value="ALPHA-1,6-MANNOSYLTRANSFERASE MNN11-RELATED"/>
    <property type="match status" value="1"/>
</dbReference>
<evidence type="ECO:0000313" key="5">
    <source>
        <dbReference type="EMBL" id="KAL3771483.1"/>
    </source>
</evidence>
<dbReference type="Pfam" id="PF05637">
    <property type="entry name" value="Glyco_transf_34"/>
    <property type="match status" value="1"/>
</dbReference>
<comment type="similarity">
    <text evidence="1">Belongs to the glycosyltransferase 34 family.</text>
</comment>
<dbReference type="SUPFAM" id="SSF53448">
    <property type="entry name" value="Nucleotide-diphospho-sugar transferases"/>
    <property type="match status" value="1"/>
</dbReference>
<reference evidence="5 6" key="1">
    <citation type="submission" date="2024-10" db="EMBL/GenBank/DDBJ databases">
        <title>Updated reference genomes for cyclostephanoid diatoms.</title>
        <authorList>
            <person name="Roberts W.R."/>
            <person name="Alverson A.J."/>
        </authorList>
    </citation>
    <scope>NUCLEOTIDE SEQUENCE [LARGE SCALE GENOMIC DNA]</scope>
    <source>
        <strain evidence="5 6">AJA010-31</strain>
    </source>
</reference>
<keyword evidence="4" id="KW-0472">Membrane</keyword>
<evidence type="ECO:0000256" key="3">
    <source>
        <dbReference type="ARBA" id="ARBA00022679"/>
    </source>
</evidence>
<organism evidence="5 6">
    <name type="scientific">Cyclotella atomus</name>
    <dbReference type="NCBI Taxonomy" id="382360"/>
    <lineage>
        <taxon>Eukaryota</taxon>
        <taxon>Sar</taxon>
        <taxon>Stramenopiles</taxon>
        <taxon>Ochrophyta</taxon>
        <taxon>Bacillariophyta</taxon>
        <taxon>Coscinodiscophyceae</taxon>
        <taxon>Thalassiosirophycidae</taxon>
        <taxon>Stephanodiscales</taxon>
        <taxon>Stephanodiscaceae</taxon>
        <taxon>Cyclotella</taxon>
    </lineage>
</organism>
<sequence length="296" mass="34588">MAQEQQHNGHIQQCSRPRHLIRTNALIFSGLALLLNVYVIVTLGLSGPRDYANLLDIPRSMIGNFNTYTETNADSSLAIVSACIPGERFPPEYISASHVNKRHYCHRYNAECILPTERVEPKSDLHPKWDKLYHINHTLYTKQVDWVLWMDCDAAFTNFEINWQQHLKPHLNSYQLMIVSADDEGGINLGVFLVPNTRLSRKFIENMYKMRWSLDKRFFHKDQTALKAMMEKYPQVQNRLEIVPQKLINTYLDNDAGEKWVSYDWIVHQVFCNDVIECGKNFTRIMKMVTPQYYSG</sequence>
<protein>
    <recommendedName>
        <fullName evidence="7">Galactosyl transferase GMA12/MNN10 family protein</fullName>
    </recommendedName>
</protein>
<dbReference type="InterPro" id="IPR029044">
    <property type="entry name" value="Nucleotide-diphossugar_trans"/>
</dbReference>
<name>A0ABD3N5V4_9STRA</name>